<evidence type="ECO:0000256" key="2">
    <source>
        <dbReference type="ARBA" id="ARBA00008467"/>
    </source>
</evidence>
<comment type="similarity">
    <text evidence="2 5">Belongs to the thiolase-like superfamily. Beta-ketoacyl-ACP synthases family.</text>
</comment>
<dbReference type="Pfam" id="PF02801">
    <property type="entry name" value="Ketoacyl-synt_C"/>
    <property type="match status" value="1"/>
</dbReference>
<dbReference type="GO" id="GO:0004315">
    <property type="term" value="F:3-oxoacyl-[acyl-carrier-protein] synthase activity"/>
    <property type="evidence" value="ECO:0007669"/>
    <property type="project" value="TreeGrafter"/>
</dbReference>
<gene>
    <name evidence="7" type="ORF">NN4_32930</name>
</gene>
<dbReference type="InterPro" id="IPR020841">
    <property type="entry name" value="PKS_Beta-ketoAc_synthase_dom"/>
</dbReference>
<evidence type="ECO:0000313" key="7">
    <source>
        <dbReference type="EMBL" id="GEM38774.1"/>
    </source>
</evidence>
<dbReference type="EMBL" id="BJXA01000018">
    <property type="protein sequence ID" value="GEM38774.1"/>
    <property type="molecule type" value="Genomic_DNA"/>
</dbReference>
<sequence length="438" mass="45367">MGERVVVTGVGAVSALGNEPRTQWNALLRGASGVGALHGLAEDINLAESAARPLAAGRVHGIDPRDWISDRKAARAMRLHTHMAFAATGQAMTSAKIHRGNVDADATGITLGIAMIDYDIADLELAARRSLHDPIGFDIERFCRTGWRAISPMVSIVMLNNATLCQIAMQYGLHGPNASFSPFGEAGGQAIGAALRMLQEGDAQVMLAGGVSPRLNLSALQRFLYLGVVAETADPAAGSCKPFDRDRTGTVPGEGAAVLVLETLTHARDRGAHILAEVLGHGAAVGVPPGGEPHPPRQAIEQSLATALDDAELTPDRLAAVYADAPGLPSGDAVEAAAISAVLGRHAADIPVTSTKGATGHLLAAALPLHSVFAVHSLVERYLPAITNLRHPEPDSGLDLVCGRPRRISTGDAIACLGAGFRGQSECVVFGAFEAKGA</sequence>
<keyword evidence="4" id="KW-0444">Lipid biosynthesis</keyword>
<dbReference type="Proteomes" id="UP000321424">
    <property type="component" value="Unassembled WGS sequence"/>
</dbReference>
<accession>A0A511MDN2</accession>
<proteinExistence type="inferred from homology"/>
<evidence type="ECO:0000313" key="8">
    <source>
        <dbReference type="Proteomes" id="UP000321424"/>
    </source>
</evidence>
<feature type="domain" description="Ketosynthase family 3 (KS3)" evidence="6">
    <location>
        <begin position="2"/>
        <end position="432"/>
    </location>
</feature>
<comment type="caution">
    <text evidence="7">The sequence shown here is derived from an EMBL/GenBank/DDBJ whole genome shotgun (WGS) entry which is preliminary data.</text>
</comment>
<evidence type="ECO:0000256" key="4">
    <source>
        <dbReference type="ARBA" id="ARBA00023160"/>
    </source>
</evidence>
<dbReference type="SUPFAM" id="SSF53901">
    <property type="entry name" value="Thiolase-like"/>
    <property type="match status" value="2"/>
</dbReference>
<dbReference type="PANTHER" id="PTHR11712">
    <property type="entry name" value="POLYKETIDE SYNTHASE-RELATED"/>
    <property type="match status" value="1"/>
</dbReference>
<protein>
    <submittedName>
        <fullName evidence="7">3-oxoacyl-[acyl-carrier-protein] synthase 2</fullName>
    </submittedName>
</protein>
<dbReference type="OrthoDB" id="9808669at2"/>
<keyword evidence="4" id="KW-0276">Fatty acid metabolism</keyword>
<dbReference type="InterPro" id="IPR000794">
    <property type="entry name" value="Beta-ketoacyl_synthase"/>
</dbReference>
<dbReference type="Gene3D" id="3.40.47.10">
    <property type="match status" value="2"/>
</dbReference>
<evidence type="ECO:0000256" key="3">
    <source>
        <dbReference type="ARBA" id="ARBA00022679"/>
    </source>
</evidence>
<reference evidence="7 8" key="1">
    <citation type="submission" date="2019-07" db="EMBL/GenBank/DDBJ databases">
        <title>Whole genome shotgun sequence of Nocardia ninae NBRC 108245.</title>
        <authorList>
            <person name="Hosoyama A."/>
            <person name="Uohara A."/>
            <person name="Ohji S."/>
            <person name="Ichikawa N."/>
        </authorList>
    </citation>
    <scope>NUCLEOTIDE SEQUENCE [LARGE SCALE GENOMIC DNA]</scope>
    <source>
        <strain evidence="7 8">NBRC 108245</strain>
    </source>
</reference>
<keyword evidence="8" id="KW-1185">Reference proteome</keyword>
<dbReference type="SMART" id="SM00825">
    <property type="entry name" value="PKS_KS"/>
    <property type="match status" value="1"/>
</dbReference>
<dbReference type="AlphaFoldDB" id="A0A511MDN2"/>
<keyword evidence="4" id="KW-0275">Fatty acid biosynthesis</keyword>
<dbReference type="UniPathway" id="UPA00915"/>
<dbReference type="GO" id="GO:0006633">
    <property type="term" value="P:fatty acid biosynthetic process"/>
    <property type="evidence" value="ECO:0007669"/>
    <property type="project" value="UniProtKB-KW"/>
</dbReference>
<evidence type="ECO:0000256" key="5">
    <source>
        <dbReference type="RuleBase" id="RU003694"/>
    </source>
</evidence>
<dbReference type="RefSeq" id="WP_147131445.1">
    <property type="nucleotide sequence ID" value="NZ_BJXA01000018.1"/>
</dbReference>
<dbReference type="InterPro" id="IPR014031">
    <property type="entry name" value="Ketoacyl_synth_C"/>
</dbReference>
<keyword evidence="4" id="KW-0443">Lipid metabolism</keyword>
<dbReference type="PANTHER" id="PTHR11712:SF336">
    <property type="entry name" value="3-OXOACYL-[ACYL-CARRIER-PROTEIN] SYNTHASE, MITOCHONDRIAL"/>
    <property type="match status" value="1"/>
</dbReference>
<name>A0A511MDN2_9NOCA</name>
<dbReference type="InterPro" id="IPR014030">
    <property type="entry name" value="Ketoacyl_synth_N"/>
</dbReference>
<evidence type="ECO:0000259" key="6">
    <source>
        <dbReference type="PROSITE" id="PS52004"/>
    </source>
</evidence>
<dbReference type="PROSITE" id="PS52004">
    <property type="entry name" value="KS3_2"/>
    <property type="match status" value="1"/>
</dbReference>
<keyword evidence="3 5" id="KW-0808">Transferase</keyword>
<comment type="pathway">
    <text evidence="1">Lipid metabolism; mycolic acid biosynthesis.</text>
</comment>
<dbReference type="Pfam" id="PF00109">
    <property type="entry name" value="ketoacyl-synt"/>
    <property type="match status" value="1"/>
</dbReference>
<evidence type="ECO:0000256" key="1">
    <source>
        <dbReference type="ARBA" id="ARBA00004796"/>
    </source>
</evidence>
<dbReference type="InterPro" id="IPR016039">
    <property type="entry name" value="Thiolase-like"/>
</dbReference>
<organism evidence="7 8">
    <name type="scientific">Nocardia ninae NBRC 108245</name>
    <dbReference type="NCBI Taxonomy" id="1210091"/>
    <lineage>
        <taxon>Bacteria</taxon>
        <taxon>Bacillati</taxon>
        <taxon>Actinomycetota</taxon>
        <taxon>Actinomycetes</taxon>
        <taxon>Mycobacteriales</taxon>
        <taxon>Nocardiaceae</taxon>
        <taxon>Nocardia</taxon>
    </lineage>
</organism>